<reference evidence="3" key="1">
    <citation type="submission" date="2018-02" db="EMBL/GenBank/DDBJ databases">
        <authorList>
            <person name="Moore K."/>
            <person name="Momper L."/>
        </authorList>
    </citation>
    <scope>NUCLEOTIDE SEQUENCE [LARGE SCALE GENOMIC DNA]</scope>
    <source>
        <strain evidence="3">ULC18</strain>
    </source>
</reference>
<keyword evidence="3" id="KW-1185">Reference proteome</keyword>
<feature type="coiled-coil region" evidence="1">
    <location>
        <begin position="41"/>
        <end position="89"/>
    </location>
</feature>
<keyword evidence="1" id="KW-0175">Coiled coil</keyword>
<dbReference type="AlphaFoldDB" id="A0A2T1EB56"/>
<comment type="caution">
    <text evidence="2">The sequence shown here is derived from an EMBL/GenBank/DDBJ whole genome shotgun (WGS) entry which is preliminary data.</text>
</comment>
<dbReference type="RefSeq" id="WP_106256206.1">
    <property type="nucleotide sequence ID" value="NZ_CAWNSW010000007.1"/>
</dbReference>
<evidence type="ECO:0000256" key="1">
    <source>
        <dbReference type="SAM" id="Coils"/>
    </source>
</evidence>
<proteinExistence type="predicted"/>
<gene>
    <name evidence="2" type="ORF">C7B82_10250</name>
</gene>
<sequence>MAEWTQAMLDTLAGVVSVQAGEITTLKGISDNNTATILMLVEEQRLDRHELRNAIEEQRLDRREFIARMDAMQSEIRGLQTENRRILERLEGLSQP</sequence>
<evidence type="ECO:0000313" key="3">
    <source>
        <dbReference type="Proteomes" id="UP000239576"/>
    </source>
</evidence>
<accession>A0A2T1EB56</accession>
<dbReference type="OrthoDB" id="518166at2"/>
<dbReference type="EMBL" id="PVWK01000057">
    <property type="protein sequence ID" value="PSB29925.1"/>
    <property type="molecule type" value="Genomic_DNA"/>
</dbReference>
<reference evidence="2 3" key="2">
    <citation type="submission" date="2018-03" db="EMBL/GenBank/DDBJ databases">
        <title>The ancient ancestry and fast evolution of plastids.</title>
        <authorList>
            <person name="Moore K.R."/>
            <person name="Magnabosco C."/>
            <person name="Momper L."/>
            <person name="Gold D.A."/>
            <person name="Bosak T."/>
            <person name="Fournier G.P."/>
        </authorList>
    </citation>
    <scope>NUCLEOTIDE SEQUENCE [LARGE SCALE GENOMIC DNA]</scope>
    <source>
        <strain evidence="2 3">ULC18</strain>
    </source>
</reference>
<name>A0A2T1EB56_9CYAN</name>
<dbReference type="Proteomes" id="UP000239576">
    <property type="component" value="Unassembled WGS sequence"/>
</dbReference>
<protein>
    <submittedName>
        <fullName evidence="2">Uncharacterized protein</fullName>
    </submittedName>
</protein>
<evidence type="ECO:0000313" key="2">
    <source>
        <dbReference type="EMBL" id="PSB29925.1"/>
    </source>
</evidence>
<organism evidence="2 3">
    <name type="scientific">Stenomitos frigidus ULC18</name>
    <dbReference type="NCBI Taxonomy" id="2107698"/>
    <lineage>
        <taxon>Bacteria</taxon>
        <taxon>Bacillati</taxon>
        <taxon>Cyanobacteriota</taxon>
        <taxon>Cyanophyceae</taxon>
        <taxon>Leptolyngbyales</taxon>
        <taxon>Leptolyngbyaceae</taxon>
        <taxon>Stenomitos</taxon>
    </lineage>
</organism>